<keyword evidence="1" id="KW-0175">Coiled coil</keyword>
<dbReference type="AlphaFoldDB" id="A0A1H0WC41"/>
<evidence type="ECO:0000256" key="1">
    <source>
        <dbReference type="SAM" id="Coils"/>
    </source>
</evidence>
<gene>
    <name evidence="3" type="ORF">SAMN04487905_111158</name>
</gene>
<evidence type="ECO:0000313" key="3">
    <source>
        <dbReference type="EMBL" id="SDP88015.1"/>
    </source>
</evidence>
<feature type="region of interest" description="Disordered" evidence="2">
    <location>
        <begin position="180"/>
        <end position="215"/>
    </location>
</feature>
<evidence type="ECO:0000313" key="4">
    <source>
        <dbReference type="Proteomes" id="UP000199497"/>
    </source>
</evidence>
<evidence type="ECO:0000256" key="2">
    <source>
        <dbReference type="SAM" id="MobiDB-lite"/>
    </source>
</evidence>
<feature type="coiled-coil region" evidence="1">
    <location>
        <begin position="239"/>
        <end position="285"/>
    </location>
</feature>
<protein>
    <submittedName>
        <fullName evidence="3">Uncharacterized protein</fullName>
    </submittedName>
</protein>
<proteinExistence type="predicted"/>
<dbReference type="STRING" id="405564.SAMN04487905_111158"/>
<dbReference type="Proteomes" id="UP000199497">
    <property type="component" value="Unassembled WGS sequence"/>
</dbReference>
<organism evidence="3 4">
    <name type="scientific">Actinopolyspora xinjiangensis</name>
    <dbReference type="NCBI Taxonomy" id="405564"/>
    <lineage>
        <taxon>Bacteria</taxon>
        <taxon>Bacillati</taxon>
        <taxon>Actinomycetota</taxon>
        <taxon>Actinomycetes</taxon>
        <taxon>Actinopolysporales</taxon>
        <taxon>Actinopolysporaceae</taxon>
        <taxon>Actinopolyspora</taxon>
    </lineage>
</organism>
<keyword evidence="4" id="KW-1185">Reference proteome</keyword>
<dbReference type="EMBL" id="FNJR01000011">
    <property type="protein sequence ID" value="SDP88015.1"/>
    <property type="molecule type" value="Genomic_DNA"/>
</dbReference>
<feature type="compositionally biased region" description="Low complexity" evidence="2">
    <location>
        <begin position="196"/>
        <end position="215"/>
    </location>
</feature>
<accession>A0A1H0WC41</accession>
<sequence length="300" mass="32053">MGAGSVPLGVDFSGQVRITTGENRTGNGYSEVVLTSGQIDWWAQEYFGRFACFGLSGAVASYTGWPVLVVEAQYSDGTWHPVHSAARTPGDTVLEIFGDTFVESMLARYREALDAPVRPRLMPSSDLPGAVISGMQRHRGDDLWWARELPKAALAAYEHFARLLLTRHGYGHYLPASLPAPGTPPAAHQPAPTRGATSHPDAAPSPPSSGGSTAMSGIDEIRHALLSSTEKSRYAQGALAQAIDEIEQITQLLQQAAGSSTQPAIQEATGTYARARDELEQLRGLLHTGAEAIESYASQL</sequence>
<name>A0A1H0WC41_9ACTN</name>
<reference evidence="4" key="1">
    <citation type="submission" date="2016-10" db="EMBL/GenBank/DDBJ databases">
        <authorList>
            <person name="Varghese N."/>
            <person name="Submissions S."/>
        </authorList>
    </citation>
    <scope>NUCLEOTIDE SEQUENCE [LARGE SCALE GENOMIC DNA]</scope>
    <source>
        <strain evidence="4">DSM 46732</strain>
    </source>
</reference>